<gene>
    <name evidence="1" type="ORF">MAA8898_03856</name>
</gene>
<dbReference type="RefSeq" id="WP_094022624.1">
    <property type="nucleotide sequence ID" value="NZ_FXYF01000012.1"/>
</dbReference>
<organism evidence="1 2">
    <name type="scientific">Maliponia aquimaris</name>
    <dbReference type="NCBI Taxonomy" id="1673631"/>
    <lineage>
        <taxon>Bacteria</taxon>
        <taxon>Pseudomonadati</taxon>
        <taxon>Pseudomonadota</taxon>
        <taxon>Alphaproteobacteria</taxon>
        <taxon>Rhodobacterales</taxon>
        <taxon>Paracoccaceae</taxon>
        <taxon>Maliponia</taxon>
    </lineage>
</organism>
<keyword evidence="2" id="KW-1185">Reference proteome</keyword>
<proteinExistence type="predicted"/>
<evidence type="ECO:0000313" key="1">
    <source>
        <dbReference type="EMBL" id="SMX48090.1"/>
    </source>
</evidence>
<dbReference type="EMBL" id="FXYF01000012">
    <property type="protein sequence ID" value="SMX48090.1"/>
    <property type="molecule type" value="Genomic_DNA"/>
</dbReference>
<evidence type="ECO:0000313" key="2">
    <source>
        <dbReference type="Proteomes" id="UP000207598"/>
    </source>
</evidence>
<accession>A0A238KZN9</accession>
<sequence length="103" mass="10822">MLFDPEPGETVQKLMSVTLAEFETGVARLTGAAAVSTGAVYDLSPAAAGKPVTAHFVPQPDAVLGGLVRLPRVQVTLDLRALDKDARAGFVLQFDRVFQRGGG</sequence>
<dbReference type="OrthoDB" id="8449038at2"/>
<dbReference type="Proteomes" id="UP000207598">
    <property type="component" value="Unassembled WGS sequence"/>
</dbReference>
<protein>
    <submittedName>
        <fullName evidence="1">Uncharacterized protein</fullName>
    </submittedName>
</protein>
<dbReference type="AlphaFoldDB" id="A0A238KZN9"/>
<reference evidence="1 2" key="1">
    <citation type="submission" date="2017-05" db="EMBL/GenBank/DDBJ databases">
        <authorList>
            <person name="Song R."/>
            <person name="Chenine A.L."/>
            <person name="Ruprecht R.M."/>
        </authorList>
    </citation>
    <scope>NUCLEOTIDE SEQUENCE [LARGE SCALE GENOMIC DNA]</scope>
    <source>
        <strain evidence="1 2">CECT 8898</strain>
    </source>
</reference>
<name>A0A238KZN9_9RHOB</name>